<dbReference type="InterPro" id="IPR017930">
    <property type="entry name" value="Myb_dom"/>
</dbReference>
<evidence type="ECO:0000259" key="2">
    <source>
        <dbReference type="PROSITE" id="PS51294"/>
    </source>
</evidence>
<keyword evidence="4" id="KW-1185">Reference proteome</keyword>
<sequence length="237" mass="26244">MDIPLGIQLDEQTSNPSINQSVIDSNSVNPANNPQNNITITSDIINLIFQMQQSGQIDTKSNEMNRGSWSPQEDELLTTAVNQFGPKKWTDIAKFVPSRTSKQCRERWFNRLSPTLKHEPFEQWEDEIIINKQKEVGNRWALIAKNLPGRSPNAIKNRWYSGLKSQHDSLAQISIKPTSLGGMNPMGGTNSINGIGGIPSSSVNVNSQGMGNNMDITIGMIPDVPTFHDNGQTNTDL</sequence>
<name>A0ABR2KC45_9EUKA</name>
<feature type="domain" description="Myb-like" evidence="1">
    <location>
        <begin position="113"/>
        <end position="163"/>
    </location>
</feature>
<gene>
    <name evidence="3" type="ORF">M9Y10_033432</name>
</gene>
<dbReference type="InterPro" id="IPR050560">
    <property type="entry name" value="MYB_TF"/>
</dbReference>
<dbReference type="PROSITE" id="PS50090">
    <property type="entry name" value="MYB_LIKE"/>
    <property type="match status" value="2"/>
</dbReference>
<organism evidence="3 4">
    <name type="scientific">Tritrichomonas musculus</name>
    <dbReference type="NCBI Taxonomy" id="1915356"/>
    <lineage>
        <taxon>Eukaryota</taxon>
        <taxon>Metamonada</taxon>
        <taxon>Parabasalia</taxon>
        <taxon>Tritrichomonadida</taxon>
        <taxon>Tritrichomonadidae</taxon>
        <taxon>Tritrichomonas</taxon>
    </lineage>
</organism>
<protein>
    <recommendedName>
        <fullName evidence="5">Myb-like DNA-binding domain containing protein</fullName>
    </recommendedName>
</protein>
<dbReference type="SMART" id="SM00717">
    <property type="entry name" value="SANT"/>
    <property type="match status" value="2"/>
</dbReference>
<dbReference type="Pfam" id="PF00249">
    <property type="entry name" value="Myb_DNA-binding"/>
    <property type="match status" value="2"/>
</dbReference>
<dbReference type="InterPro" id="IPR001005">
    <property type="entry name" value="SANT/Myb"/>
</dbReference>
<accession>A0ABR2KC45</accession>
<dbReference type="EMBL" id="JAPFFF010000005">
    <property type="protein sequence ID" value="KAK8888698.1"/>
    <property type="molecule type" value="Genomic_DNA"/>
</dbReference>
<dbReference type="PANTHER" id="PTHR45614">
    <property type="entry name" value="MYB PROTEIN-RELATED"/>
    <property type="match status" value="1"/>
</dbReference>
<dbReference type="PROSITE" id="PS51294">
    <property type="entry name" value="HTH_MYB"/>
    <property type="match status" value="2"/>
</dbReference>
<dbReference type="PANTHER" id="PTHR45614:SF241">
    <property type="entry name" value="MYB-LIKE DNA-BINDING PROTEIN"/>
    <property type="match status" value="1"/>
</dbReference>
<evidence type="ECO:0008006" key="5">
    <source>
        <dbReference type="Google" id="ProtNLM"/>
    </source>
</evidence>
<proteinExistence type="predicted"/>
<dbReference type="InterPro" id="IPR009057">
    <property type="entry name" value="Homeodomain-like_sf"/>
</dbReference>
<evidence type="ECO:0000259" key="1">
    <source>
        <dbReference type="PROSITE" id="PS50090"/>
    </source>
</evidence>
<dbReference type="SUPFAM" id="SSF46689">
    <property type="entry name" value="Homeodomain-like"/>
    <property type="match status" value="1"/>
</dbReference>
<reference evidence="3 4" key="1">
    <citation type="submission" date="2024-04" db="EMBL/GenBank/DDBJ databases">
        <title>Tritrichomonas musculus Genome.</title>
        <authorList>
            <person name="Alves-Ferreira E."/>
            <person name="Grigg M."/>
            <person name="Lorenzi H."/>
            <person name="Galac M."/>
        </authorList>
    </citation>
    <scope>NUCLEOTIDE SEQUENCE [LARGE SCALE GENOMIC DNA]</scope>
    <source>
        <strain evidence="3 4">EAF2021</strain>
    </source>
</reference>
<dbReference type="Proteomes" id="UP001470230">
    <property type="component" value="Unassembled WGS sequence"/>
</dbReference>
<feature type="domain" description="HTH myb-type" evidence="2">
    <location>
        <begin position="61"/>
        <end position="116"/>
    </location>
</feature>
<feature type="domain" description="HTH myb-type" evidence="2">
    <location>
        <begin position="117"/>
        <end position="167"/>
    </location>
</feature>
<evidence type="ECO:0000313" key="4">
    <source>
        <dbReference type="Proteomes" id="UP001470230"/>
    </source>
</evidence>
<evidence type="ECO:0000313" key="3">
    <source>
        <dbReference type="EMBL" id="KAK8888698.1"/>
    </source>
</evidence>
<dbReference type="CDD" id="cd00167">
    <property type="entry name" value="SANT"/>
    <property type="match status" value="2"/>
</dbReference>
<comment type="caution">
    <text evidence="3">The sequence shown here is derived from an EMBL/GenBank/DDBJ whole genome shotgun (WGS) entry which is preliminary data.</text>
</comment>
<dbReference type="Gene3D" id="1.10.10.60">
    <property type="entry name" value="Homeodomain-like"/>
    <property type="match status" value="2"/>
</dbReference>
<feature type="domain" description="Myb-like" evidence="1">
    <location>
        <begin position="61"/>
        <end position="112"/>
    </location>
</feature>